<sequence length="104" mass="11585">MKTAVFGHDEICDDTSLSLNSGAVPPLTFTPPATLSVSASLPIRRSGCSVVNAVGSYRPHHPRRTSRMQNVSLYPSGKHRAFLITCFFRPLFLRRSHFCCFFVL</sequence>
<evidence type="ECO:0000313" key="1">
    <source>
        <dbReference type="EMBL" id="VDK33662.1"/>
    </source>
</evidence>
<name>A0A183D0X7_9BILA</name>
<reference evidence="3" key="1">
    <citation type="submission" date="2016-06" db="UniProtKB">
        <authorList>
            <consortium name="WormBaseParasite"/>
        </authorList>
    </citation>
    <scope>IDENTIFICATION</scope>
</reference>
<dbReference type="AlphaFoldDB" id="A0A183D0X7"/>
<dbReference type="WBParaSite" id="GPUH_0000237301-mRNA-1">
    <property type="protein sequence ID" value="GPUH_0000237301-mRNA-1"/>
    <property type="gene ID" value="GPUH_0000237301"/>
</dbReference>
<keyword evidence="2" id="KW-1185">Reference proteome</keyword>
<organism evidence="3">
    <name type="scientific">Gongylonema pulchrum</name>
    <dbReference type="NCBI Taxonomy" id="637853"/>
    <lineage>
        <taxon>Eukaryota</taxon>
        <taxon>Metazoa</taxon>
        <taxon>Ecdysozoa</taxon>
        <taxon>Nematoda</taxon>
        <taxon>Chromadorea</taxon>
        <taxon>Rhabditida</taxon>
        <taxon>Spirurina</taxon>
        <taxon>Spiruromorpha</taxon>
        <taxon>Spiruroidea</taxon>
        <taxon>Gongylonematidae</taxon>
        <taxon>Gongylonema</taxon>
    </lineage>
</organism>
<proteinExistence type="predicted"/>
<dbReference type="EMBL" id="UYRT01003492">
    <property type="protein sequence ID" value="VDK33662.1"/>
    <property type="molecule type" value="Genomic_DNA"/>
</dbReference>
<dbReference type="Proteomes" id="UP000271098">
    <property type="component" value="Unassembled WGS sequence"/>
</dbReference>
<dbReference type="OrthoDB" id="5812210at2759"/>
<gene>
    <name evidence="1" type="ORF">GPUH_LOCUS2367</name>
</gene>
<evidence type="ECO:0000313" key="3">
    <source>
        <dbReference type="WBParaSite" id="GPUH_0000237301-mRNA-1"/>
    </source>
</evidence>
<protein>
    <submittedName>
        <fullName evidence="1 3">Uncharacterized protein</fullName>
    </submittedName>
</protein>
<reference evidence="1 2" key="2">
    <citation type="submission" date="2018-11" db="EMBL/GenBank/DDBJ databases">
        <authorList>
            <consortium name="Pathogen Informatics"/>
        </authorList>
    </citation>
    <scope>NUCLEOTIDE SEQUENCE [LARGE SCALE GENOMIC DNA]</scope>
</reference>
<accession>A0A183D0X7</accession>
<evidence type="ECO:0000313" key="2">
    <source>
        <dbReference type="Proteomes" id="UP000271098"/>
    </source>
</evidence>